<dbReference type="SUPFAM" id="SSF55550">
    <property type="entry name" value="SH2 domain"/>
    <property type="match status" value="1"/>
</dbReference>
<keyword evidence="3" id="KW-0158">Chromosome</keyword>
<dbReference type="PANTHER" id="PTHR46223">
    <property type="entry name" value="HISTONE-LYSINE N-METHYLTRANSFERASE SUV39H"/>
    <property type="match status" value="1"/>
</dbReference>
<evidence type="ECO:0000256" key="6">
    <source>
        <dbReference type="ARBA" id="ARBA00022691"/>
    </source>
</evidence>
<evidence type="ECO:0000256" key="9">
    <source>
        <dbReference type="PROSITE-ProRule" id="PRU00191"/>
    </source>
</evidence>
<dbReference type="Pfam" id="PF00856">
    <property type="entry name" value="SET"/>
    <property type="match status" value="1"/>
</dbReference>
<feature type="compositionally biased region" description="Polar residues" evidence="11">
    <location>
        <begin position="201"/>
        <end position="210"/>
    </location>
</feature>
<dbReference type="SUPFAM" id="SSF82199">
    <property type="entry name" value="SET domain"/>
    <property type="match status" value="1"/>
</dbReference>
<dbReference type="Pfam" id="PF00018">
    <property type="entry name" value="SH3_1"/>
    <property type="match status" value="1"/>
</dbReference>
<dbReference type="InterPro" id="IPR003616">
    <property type="entry name" value="Post-SET_dom"/>
</dbReference>
<evidence type="ECO:0000259" key="12">
    <source>
        <dbReference type="PROSITE" id="PS50001"/>
    </source>
</evidence>
<dbReference type="PRINTS" id="PR00401">
    <property type="entry name" value="SH2DOMAIN"/>
</dbReference>
<keyword evidence="2 10" id="KW-0728">SH3 domain</keyword>
<evidence type="ECO:0000256" key="10">
    <source>
        <dbReference type="PROSITE-ProRule" id="PRU00192"/>
    </source>
</evidence>
<feature type="domain" description="SH3" evidence="13">
    <location>
        <begin position="114"/>
        <end position="174"/>
    </location>
</feature>
<keyword evidence="7" id="KW-0479">Metal-binding</keyword>
<dbReference type="PROSITE" id="PS50280">
    <property type="entry name" value="SET"/>
    <property type="match status" value="1"/>
</dbReference>
<feature type="region of interest" description="Disordered" evidence="11">
    <location>
        <begin position="183"/>
        <end position="236"/>
    </location>
</feature>
<name>A0A183BUE0_GLOPA</name>
<dbReference type="SMART" id="SM00252">
    <property type="entry name" value="SH2"/>
    <property type="match status" value="1"/>
</dbReference>
<dbReference type="Pfam" id="PF00017">
    <property type="entry name" value="SH2"/>
    <property type="match status" value="1"/>
</dbReference>
<dbReference type="GO" id="GO:0046872">
    <property type="term" value="F:metal ion binding"/>
    <property type="evidence" value="ECO:0007669"/>
    <property type="project" value="UniProtKB-KW"/>
</dbReference>
<dbReference type="SMART" id="SM00326">
    <property type="entry name" value="SH3"/>
    <property type="match status" value="1"/>
</dbReference>
<reference evidence="16" key="1">
    <citation type="submission" date="2013-12" db="EMBL/GenBank/DDBJ databases">
        <authorList>
            <person name="Aslett M."/>
        </authorList>
    </citation>
    <scope>NUCLEOTIDE SEQUENCE [LARGE SCALE GENOMIC DNA]</scope>
    <source>
        <strain evidence="16">Lindley</strain>
    </source>
</reference>
<evidence type="ECO:0000313" key="17">
    <source>
        <dbReference type="WBParaSite" id="GPLIN_000422600"/>
    </source>
</evidence>
<reference evidence="16" key="2">
    <citation type="submission" date="2014-05" db="EMBL/GenBank/DDBJ databases">
        <title>The genome and life-stage specific transcriptomes of Globodera pallida elucidate key aspects of plant parasitism by a cyst nematode.</title>
        <authorList>
            <person name="Cotton J.A."/>
            <person name="Lilley C.J."/>
            <person name="Jones L.M."/>
            <person name="Kikuchi T."/>
            <person name="Reid A.J."/>
            <person name="Thorpe P."/>
            <person name="Tsai I.J."/>
            <person name="Beasley H."/>
            <person name="Blok V."/>
            <person name="Cock P.J.A."/>
            <person name="Van den Akker S.E."/>
            <person name="Holroyd N."/>
            <person name="Hunt M."/>
            <person name="Mantelin S."/>
            <person name="Naghra H."/>
            <person name="Pain A."/>
            <person name="Palomares-Rius J.E."/>
            <person name="Zarowiecki M."/>
            <person name="Berriman M."/>
            <person name="Jones J.T."/>
            <person name="Urwin P.E."/>
        </authorList>
    </citation>
    <scope>NUCLEOTIDE SEQUENCE [LARGE SCALE GENOMIC DNA]</scope>
    <source>
        <strain evidence="16">Lindley</strain>
    </source>
</reference>
<dbReference type="InterPro" id="IPR036028">
    <property type="entry name" value="SH3-like_dom_sf"/>
</dbReference>
<evidence type="ECO:0000256" key="3">
    <source>
        <dbReference type="ARBA" id="ARBA00022454"/>
    </source>
</evidence>
<keyword evidence="5" id="KW-0808">Transferase</keyword>
<keyword evidence="8" id="KW-0862">Zinc</keyword>
<comment type="subcellular location">
    <subcellularLocation>
        <location evidence="1">Chromosome</location>
    </subcellularLocation>
</comment>
<evidence type="ECO:0000259" key="13">
    <source>
        <dbReference type="PROSITE" id="PS50002"/>
    </source>
</evidence>
<keyword evidence="9" id="KW-0727">SH2 domain</keyword>
<dbReference type="GO" id="GO:0008168">
    <property type="term" value="F:methyltransferase activity"/>
    <property type="evidence" value="ECO:0007669"/>
    <property type="project" value="UniProtKB-KW"/>
</dbReference>
<dbReference type="PANTHER" id="PTHR46223:SF3">
    <property type="entry name" value="HISTONE-LYSINE N-METHYLTRANSFERASE SET-23"/>
    <property type="match status" value="1"/>
</dbReference>
<dbReference type="PROSITE" id="PS50001">
    <property type="entry name" value="SH2"/>
    <property type="match status" value="1"/>
</dbReference>
<dbReference type="InterPro" id="IPR000980">
    <property type="entry name" value="SH2"/>
</dbReference>
<dbReference type="Gene3D" id="2.30.30.40">
    <property type="entry name" value="SH3 Domains"/>
    <property type="match status" value="2"/>
</dbReference>
<evidence type="ECO:0000259" key="15">
    <source>
        <dbReference type="PROSITE" id="PS50868"/>
    </source>
</evidence>
<keyword evidence="4" id="KW-0489">Methyltransferase</keyword>
<feature type="domain" description="SET" evidence="14">
    <location>
        <begin position="411"/>
        <end position="535"/>
    </location>
</feature>
<evidence type="ECO:0000256" key="8">
    <source>
        <dbReference type="ARBA" id="ARBA00022833"/>
    </source>
</evidence>
<dbReference type="InterPro" id="IPR050973">
    <property type="entry name" value="H3K9_Histone-Lys_N-MTase"/>
</dbReference>
<feature type="compositionally biased region" description="Low complexity" evidence="11">
    <location>
        <begin position="211"/>
        <end position="225"/>
    </location>
</feature>
<dbReference type="Proteomes" id="UP000050741">
    <property type="component" value="Unassembled WGS sequence"/>
</dbReference>
<dbReference type="PRINTS" id="PR00452">
    <property type="entry name" value="SH3DOMAIN"/>
</dbReference>
<dbReference type="InterPro" id="IPR046341">
    <property type="entry name" value="SET_dom_sf"/>
</dbReference>
<dbReference type="GO" id="GO:0005694">
    <property type="term" value="C:chromosome"/>
    <property type="evidence" value="ECO:0007669"/>
    <property type="project" value="UniProtKB-SubCell"/>
</dbReference>
<dbReference type="CDD" id="cd00173">
    <property type="entry name" value="SH2"/>
    <property type="match status" value="1"/>
</dbReference>
<evidence type="ECO:0000259" key="14">
    <source>
        <dbReference type="PROSITE" id="PS50280"/>
    </source>
</evidence>
<organism evidence="16 17">
    <name type="scientific">Globodera pallida</name>
    <name type="common">Potato cyst nematode worm</name>
    <name type="synonym">Heterodera pallida</name>
    <dbReference type="NCBI Taxonomy" id="36090"/>
    <lineage>
        <taxon>Eukaryota</taxon>
        <taxon>Metazoa</taxon>
        <taxon>Ecdysozoa</taxon>
        <taxon>Nematoda</taxon>
        <taxon>Chromadorea</taxon>
        <taxon>Rhabditida</taxon>
        <taxon>Tylenchina</taxon>
        <taxon>Tylenchomorpha</taxon>
        <taxon>Tylenchoidea</taxon>
        <taxon>Heteroderidae</taxon>
        <taxon>Heteroderinae</taxon>
        <taxon>Globodera</taxon>
    </lineage>
</organism>
<feature type="compositionally biased region" description="Polar residues" evidence="11">
    <location>
        <begin position="183"/>
        <end position="193"/>
    </location>
</feature>
<evidence type="ECO:0000256" key="1">
    <source>
        <dbReference type="ARBA" id="ARBA00004286"/>
    </source>
</evidence>
<dbReference type="SUPFAM" id="SSF50044">
    <property type="entry name" value="SH3-domain"/>
    <property type="match status" value="1"/>
</dbReference>
<feature type="domain" description="SH2" evidence="12">
    <location>
        <begin position="12"/>
        <end position="111"/>
    </location>
</feature>
<dbReference type="PROSITE" id="PS50868">
    <property type="entry name" value="POST_SET"/>
    <property type="match status" value="1"/>
</dbReference>
<dbReference type="InterPro" id="IPR001214">
    <property type="entry name" value="SET_dom"/>
</dbReference>
<dbReference type="InterPro" id="IPR001452">
    <property type="entry name" value="SH3_domain"/>
</dbReference>
<dbReference type="SMART" id="SM00317">
    <property type="entry name" value="SET"/>
    <property type="match status" value="1"/>
</dbReference>
<evidence type="ECO:0000256" key="2">
    <source>
        <dbReference type="ARBA" id="ARBA00022443"/>
    </source>
</evidence>
<dbReference type="PROSITE" id="PS50002">
    <property type="entry name" value="SH3"/>
    <property type="match status" value="1"/>
</dbReference>
<feature type="domain" description="Post-SET" evidence="15">
    <location>
        <begin position="545"/>
        <end position="561"/>
    </location>
</feature>
<dbReference type="Gene3D" id="2.170.270.10">
    <property type="entry name" value="SET domain"/>
    <property type="match status" value="1"/>
</dbReference>
<dbReference type="InterPro" id="IPR036860">
    <property type="entry name" value="SH2_dom_sf"/>
</dbReference>
<evidence type="ECO:0000256" key="7">
    <source>
        <dbReference type="ARBA" id="ARBA00022723"/>
    </source>
</evidence>
<protein>
    <submittedName>
        <fullName evidence="17">Histone-lysine N-methyltransferase</fullName>
    </submittedName>
</protein>
<reference evidence="17" key="3">
    <citation type="submission" date="2016-06" db="UniProtKB">
        <authorList>
            <consortium name="WormBaseParasite"/>
        </authorList>
    </citation>
    <scope>IDENTIFICATION</scope>
</reference>
<keyword evidence="6" id="KW-0949">S-adenosyl-L-methionine</keyword>
<evidence type="ECO:0000256" key="4">
    <source>
        <dbReference type="ARBA" id="ARBA00022603"/>
    </source>
</evidence>
<evidence type="ECO:0000256" key="11">
    <source>
        <dbReference type="SAM" id="MobiDB-lite"/>
    </source>
</evidence>
<evidence type="ECO:0000313" key="16">
    <source>
        <dbReference type="Proteomes" id="UP000050741"/>
    </source>
</evidence>
<keyword evidence="16" id="KW-1185">Reference proteome</keyword>
<accession>A0A183BUE0</accession>
<dbReference type="AlphaFoldDB" id="A0A183BUE0"/>
<dbReference type="GO" id="GO:0032259">
    <property type="term" value="P:methylation"/>
    <property type="evidence" value="ECO:0007669"/>
    <property type="project" value="UniProtKB-KW"/>
</dbReference>
<evidence type="ECO:0000256" key="5">
    <source>
        <dbReference type="ARBA" id="ARBA00022679"/>
    </source>
</evidence>
<dbReference type="Gene3D" id="3.30.505.10">
    <property type="entry name" value="SH2 domain"/>
    <property type="match status" value="1"/>
</dbReference>
<proteinExistence type="predicted"/>
<sequence length="566" mass="62484">MASFNAFAWESFFFGKLERSEAERLMANCESGTFLIRESSTAQSCFSLCVKGEDGHFLNYLIEKLEVQASGGLTQYRISTQTFADMPALLNHFKVHNVSAGPTPIKLLKPLEKPFLDKVMAKYKFEPERISDLPFESGELLEILGKPEHGWWLARNCLRETGMIPANRVKPCDDCDDELSVLNPSMNSSSTNEGADGLAGNRSSAHSVGEQQQQQQQTGQQQQQQKATDGGGIKQQQQKLQENSWVVVKVGRQPSIYDSDSLSIKQGQLLYLQEILSNGMCRGANENGKVGTTASHRVWRWCFGEMMDDFEYITANVAGPGTDAAVLEEDFEGCDCAEGKCTSTNDDNNDDNDNKCRCLPGKMDNYNPITGKWMHGIDSGEAAHLECHQNCKCAWNPKRCANRQIQYGVRQPIRIAPCANGKGFGVFASALIETGRFVVEYVGEVIGEEEARRRIGTADAQEHNYLFTIREFIRGECRSTFIDARHKGNISRFINHSCEPNLALQVVRLGRQCPSLAMFASRDIQPGEELSYSYGFLAGSDAALSGKACLCGASACMGLLPSASTI</sequence>
<dbReference type="WBParaSite" id="GPLIN_000422600">
    <property type="protein sequence ID" value="GPLIN_000422600"/>
    <property type="gene ID" value="GPLIN_000422600"/>
</dbReference>